<name>A0A1G4JA53_9SACH</name>
<protein>
    <submittedName>
        <fullName evidence="3">LAMI_0D03972g1_1</fullName>
    </submittedName>
</protein>
<dbReference type="PROSITE" id="PS51391">
    <property type="entry name" value="CID"/>
    <property type="match status" value="1"/>
</dbReference>
<feature type="domain" description="CID" evidence="2">
    <location>
        <begin position="1"/>
        <end position="135"/>
    </location>
</feature>
<dbReference type="EMBL" id="LT598463">
    <property type="protein sequence ID" value="SCU86892.1"/>
    <property type="molecule type" value="Genomic_DNA"/>
</dbReference>
<dbReference type="CDD" id="cd17003">
    <property type="entry name" value="CID_Rtt103"/>
    <property type="match status" value="1"/>
</dbReference>
<feature type="compositionally biased region" description="Basic and acidic residues" evidence="1">
    <location>
        <begin position="276"/>
        <end position="296"/>
    </location>
</feature>
<evidence type="ECO:0000313" key="4">
    <source>
        <dbReference type="Proteomes" id="UP000191024"/>
    </source>
</evidence>
<dbReference type="GO" id="GO:0031124">
    <property type="term" value="P:mRNA 3'-end processing"/>
    <property type="evidence" value="ECO:0007669"/>
    <property type="project" value="InterPro"/>
</dbReference>
<evidence type="ECO:0000259" key="2">
    <source>
        <dbReference type="PROSITE" id="PS51391"/>
    </source>
</evidence>
<dbReference type="STRING" id="1230905.A0A1G4JA53"/>
<dbReference type="PANTHER" id="PTHR12460">
    <property type="entry name" value="CYCLIN-DEPENDENT KINASE INHIBITOR-RELATED PROTEIN"/>
    <property type="match status" value="1"/>
</dbReference>
<reference evidence="3 4" key="1">
    <citation type="submission" date="2016-03" db="EMBL/GenBank/DDBJ databases">
        <authorList>
            <person name="Devillers H."/>
        </authorList>
    </citation>
    <scope>NUCLEOTIDE SEQUENCE [LARGE SCALE GENOMIC DNA]</scope>
    <source>
        <strain evidence="3">CBS 11717</strain>
    </source>
</reference>
<dbReference type="InterPro" id="IPR047883">
    <property type="entry name" value="Rtt103-like_CID"/>
</dbReference>
<keyword evidence="4" id="KW-1185">Reference proteome</keyword>
<proteinExistence type="predicted"/>
<dbReference type="InterPro" id="IPR006569">
    <property type="entry name" value="CID_dom"/>
</dbReference>
<dbReference type="SUPFAM" id="SSF48464">
    <property type="entry name" value="ENTH/VHS domain"/>
    <property type="match status" value="1"/>
</dbReference>
<evidence type="ECO:0000256" key="1">
    <source>
        <dbReference type="SAM" id="MobiDB-lite"/>
    </source>
</evidence>
<gene>
    <name evidence="3" type="ORF">LAMI_0D03972G</name>
</gene>
<evidence type="ECO:0000313" key="3">
    <source>
        <dbReference type="EMBL" id="SCU86892.1"/>
    </source>
</evidence>
<dbReference type="Proteomes" id="UP000191024">
    <property type="component" value="Chromosome D"/>
</dbReference>
<dbReference type="SMART" id="SM00582">
    <property type="entry name" value="RPR"/>
    <property type="match status" value="1"/>
</dbReference>
<dbReference type="OrthoDB" id="10069473at2759"/>
<dbReference type="AlphaFoldDB" id="A0A1G4JA53"/>
<feature type="region of interest" description="Disordered" evidence="1">
    <location>
        <begin position="244"/>
        <end position="321"/>
    </location>
</feature>
<organism evidence="3 4">
    <name type="scientific">Lachancea mirantina</name>
    <dbReference type="NCBI Taxonomy" id="1230905"/>
    <lineage>
        <taxon>Eukaryota</taxon>
        <taxon>Fungi</taxon>
        <taxon>Dikarya</taxon>
        <taxon>Ascomycota</taxon>
        <taxon>Saccharomycotina</taxon>
        <taxon>Saccharomycetes</taxon>
        <taxon>Saccharomycetales</taxon>
        <taxon>Saccharomycetaceae</taxon>
        <taxon>Lachancea</taxon>
    </lineage>
</organism>
<accession>A0A1G4JA53</accession>
<sequence length="340" mass="37828">MPYSDEQLLGKLNGLDETQESIVGASKWVLSYYRDADKIANCWKDFVLKSSTNTRRKLLSIYLANDVIQQAKHKRIGQFSDSFGKIMPQVMGKVYPELPQDLGKKVKRVVDIWKQRQVFSDSVLKDVLVRLKSRKPVEKSDFGRVPELKPINEILQRLVGCQAGISSTRTRFDSSVNAMDPSSVVYMENYKTVVKIGQAAKDALSKAIEQREMAIQEFKKLQDFQSEQLAQDLDMIQEIDSVLASKDPTSQTPADVGETLALPTYEASDSDDDSDSDHGGTKRSRDEEGDPEDSKKIKTVALGLEESEETEVEPSPAEVAANASVTVTSSIQDLLSKLAN</sequence>
<dbReference type="GO" id="GO:0099122">
    <property type="term" value="F:RNA polymerase II C-terminal domain binding"/>
    <property type="evidence" value="ECO:0007669"/>
    <property type="project" value="InterPro"/>
</dbReference>
<dbReference type="InterPro" id="IPR008942">
    <property type="entry name" value="ENTH_VHS"/>
</dbReference>
<dbReference type="Gene3D" id="1.25.40.90">
    <property type="match status" value="1"/>
</dbReference>
<dbReference type="Pfam" id="PF04818">
    <property type="entry name" value="CID"/>
    <property type="match status" value="1"/>
</dbReference>
<dbReference type="PANTHER" id="PTHR12460:SF0">
    <property type="entry name" value="CID DOMAIN-CONTAINING PROTEIN-RELATED"/>
    <property type="match status" value="1"/>
</dbReference>